<accession>A0A1I0GVU1</accession>
<dbReference type="STRING" id="364199.SAMN04489858_109115"/>
<dbReference type="AlphaFoldDB" id="A0A1I0GVU1"/>
<evidence type="ECO:0000313" key="2">
    <source>
        <dbReference type="Proteomes" id="UP000199180"/>
    </source>
</evidence>
<keyword evidence="2" id="KW-1185">Reference proteome</keyword>
<gene>
    <name evidence="1" type="ORF">SAMN04489858_109115</name>
</gene>
<proteinExistence type="predicted"/>
<organism evidence="1 2">
    <name type="scientific">Paracoccus homiensis</name>
    <dbReference type="NCBI Taxonomy" id="364199"/>
    <lineage>
        <taxon>Bacteria</taxon>
        <taxon>Pseudomonadati</taxon>
        <taxon>Pseudomonadota</taxon>
        <taxon>Alphaproteobacteria</taxon>
        <taxon>Rhodobacterales</taxon>
        <taxon>Paracoccaceae</taxon>
        <taxon>Paracoccus</taxon>
    </lineage>
</organism>
<reference evidence="1 2" key="1">
    <citation type="submission" date="2016-10" db="EMBL/GenBank/DDBJ databases">
        <authorList>
            <person name="de Groot N.N."/>
        </authorList>
    </citation>
    <scope>NUCLEOTIDE SEQUENCE [LARGE SCALE GENOMIC DNA]</scope>
    <source>
        <strain evidence="1 2">DSM 17862</strain>
    </source>
</reference>
<evidence type="ECO:0000313" key="1">
    <source>
        <dbReference type="EMBL" id="SET75486.1"/>
    </source>
</evidence>
<dbReference type="EMBL" id="FOHO01000009">
    <property type="protein sequence ID" value="SET75486.1"/>
    <property type="molecule type" value="Genomic_DNA"/>
</dbReference>
<dbReference type="RefSeq" id="WP_090735722.1">
    <property type="nucleotide sequence ID" value="NZ_FOHO01000009.1"/>
</dbReference>
<name>A0A1I0GVU1_9RHOB</name>
<dbReference type="OrthoDB" id="7778045at2"/>
<dbReference type="Proteomes" id="UP000199180">
    <property type="component" value="Unassembled WGS sequence"/>
</dbReference>
<protein>
    <submittedName>
        <fullName evidence="1">Uncharacterized protein</fullName>
    </submittedName>
</protein>
<sequence>MNTDNMQLTAIRRYAAGEDATAISRDLGMNDTWARVTVGRIRRADLAESGEDPAAVRAAYGKGGGA</sequence>